<name>A0ABR6C1F2_9HYPH</name>
<dbReference type="EMBL" id="JACJHZ010000002">
    <property type="protein sequence ID" value="MBA9018591.1"/>
    <property type="molecule type" value="Genomic_DNA"/>
</dbReference>
<comment type="caution">
    <text evidence="1">The sequence shown here is derived from an EMBL/GenBank/DDBJ whole genome shotgun (WGS) entry which is preliminary data.</text>
</comment>
<dbReference type="Proteomes" id="UP000587524">
    <property type="component" value="Unassembled WGS sequence"/>
</dbReference>
<evidence type="ECO:0000313" key="1">
    <source>
        <dbReference type="EMBL" id="MBA9018591.1"/>
    </source>
</evidence>
<gene>
    <name evidence="1" type="ORF">HNQ97_000577</name>
</gene>
<organism evidence="1 2">
    <name type="scientific">Aminobacter ciceronei</name>
    <dbReference type="NCBI Taxonomy" id="150723"/>
    <lineage>
        <taxon>Bacteria</taxon>
        <taxon>Pseudomonadati</taxon>
        <taxon>Pseudomonadota</taxon>
        <taxon>Alphaproteobacteria</taxon>
        <taxon>Hyphomicrobiales</taxon>
        <taxon>Phyllobacteriaceae</taxon>
        <taxon>Aminobacter</taxon>
    </lineage>
</organism>
<protein>
    <submittedName>
        <fullName evidence="1">Phage shock protein A</fullName>
    </submittedName>
</protein>
<sequence>MLARLDPNELRTEAAKLWRQSEALATAGQMNLAREYADASACLYDNAAEIEAARPLFAQARQQP</sequence>
<reference evidence="1 2" key="1">
    <citation type="submission" date="2020-08" db="EMBL/GenBank/DDBJ databases">
        <title>Genomic Encyclopedia of Type Strains, Phase IV (KMG-IV): sequencing the most valuable type-strain genomes for metagenomic binning, comparative biology and taxonomic classification.</title>
        <authorList>
            <person name="Goeker M."/>
        </authorList>
    </citation>
    <scope>NUCLEOTIDE SEQUENCE [LARGE SCALE GENOMIC DNA]</scope>
    <source>
        <strain evidence="1 2">DSM 17455</strain>
    </source>
</reference>
<proteinExistence type="predicted"/>
<evidence type="ECO:0000313" key="2">
    <source>
        <dbReference type="Proteomes" id="UP000587524"/>
    </source>
</evidence>
<accession>A0ABR6C1F2</accession>
<dbReference type="RefSeq" id="WP_182573437.1">
    <property type="nucleotide sequence ID" value="NZ_JACJHY010000002.1"/>
</dbReference>
<keyword evidence="2" id="KW-1185">Reference proteome</keyword>